<evidence type="ECO:0000259" key="10">
    <source>
        <dbReference type="PROSITE" id="PS50235"/>
    </source>
</evidence>
<keyword evidence="12" id="KW-1185">Reference proteome</keyword>
<comment type="similarity">
    <text evidence="2">Belongs to the peptidase C19 family.</text>
</comment>
<dbReference type="CDD" id="cd02662">
    <property type="entry name" value="Peptidase_C19F"/>
    <property type="match status" value="1"/>
</dbReference>
<feature type="compositionally biased region" description="Basic and acidic residues" evidence="8">
    <location>
        <begin position="245"/>
        <end position="254"/>
    </location>
</feature>
<evidence type="ECO:0000313" key="11">
    <source>
        <dbReference type="EMBL" id="SPO06856.1"/>
    </source>
</evidence>
<dbReference type="InterPro" id="IPR028889">
    <property type="entry name" value="USP"/>
</dbReference>
<dbReference type="InterPro" id="IPR038765">
    <property type="entry name" value="Papain-like_cys_pep_sf"/>
</dbReference>
<keyword evidence="4" id="KW-0645">Protease</keyword>
<dbReference type="Gene3D" id="3.90.70.10">
    <property type="entry name" value="Cysteine proteinases"/>
    <property type="match status" value="1"/>
</dbReference>
<dbReference type="InterPro" id="IPR018200">
    <property type="entry name" value="USP_CS"/>
</dbReference>
<evidence type="ECO:0000313" key="12">
    <source>
        <dbReference type="Proteomes" id="UP001187682"/>
    </source>
</evidence>
<evidence type="ECO:0000256" key="2">
    <source>
        <dbReference type="ARBA" id="ARBA00009085"/>
    </source>
</evidence>
<feature type="region of interest" description="Disordered" evidence="8">
    <location>
        <begin position="592"/>
        <end position="686"/>
    </location>
</feature>
<feature type="compositionally biased region" description="Low complexity" evidence="8">
    <location>
        <begin position="255"/>
        <end position="265"/>
    </location>
</feature>
<feature type="region of interest" description="Disordered" evidence="8">
    <location>
        <begin position="517"/>
        <end position="551"/>
    </location>
</feature>
<feature type="compositionally biased region" description="Polar residues" evidence="8">
    <location>
        <begin position="622"/>
        <end position="631"/>
    </location>
</feature>
<feature type="domain" description="USP" evidence="10">
    <location>
        <begin position="130"/>
        <end position="585"/>
    </location>
</feature>
<evidence type="ECO:0000256" key="8">
    <source>
        <dbReference type="SAM" id="MobiDB-lite"/>
    </source>
</evidence>
<dbReference type="GO" id="GO:0005829">
    <property type="term" value="C:cytosol"/>
    <property type="evidence" value="ECO:0007669"/>
    <property type="project" value="TreeGrafter"/>
</dbReference>
<dbReference type="PANTHER" id="PTHR24006">
    <property type="entry name" value="UBIQUITIN CARBOXYL-TERMINAL HYDROLASE"/>
    <property type="match status" value="1"/>
</dbReference>
<sequence>MDILNRQSLPALVTGLVLLVTLAISQAHTLARQLHALACLVWDCAIALTPAFLIHALDKWMNPPMFPGLPSASPPRTHAEKSERMAALLGTNKAAGVLRSFSSGFPRSFPSSPLRGGGLLSFGATKDQPPGLGNLDNSCYQNSILQGLASLDHLPPYLDGHLRGSHTGAGLKTAKTLQDLISKLKDAENNGRTLWTPGVLKNMCSFMQQDAQEYYSKLLDEIDMEIIKAGATSSAGSAESVDSASDDRSLHSDDSGYSSSASVASKLPAGRAPPNPLEGLLAQRVACVQCGHSEGLSLIPFNCLTINLGLNTPGHDLYERLDAYTNLEAIEGVECPRCTLLKLQRLLRTLATRFRESKSAGEHLERVEARLEVVDAALEEDMFDDETMREKCKVTPESKVSVVKTKQAVVARAPKSLAIHVNRSVFDERTGMLFKNPAAVQFPTTLDLGPWCLGSRGGRGVVDGASGSVEEEKWILEPRISMVAGENGKSLVSGPIYELRAVVTHYGHHNNGHYICYRKHTPTGSPSAPEERSEEKDDVEDPEDEQVEDADDATWWRLSDESVRKVSEELVMAQGGVFMLFYDCVDSNLVRTGEEDPGAGQSVEEEKETLVGDGPAAPSLDGTATLSSTETLRVDDSRSETQDGDSSEETSPSTPGDMAETPGEEKVSSSDVDIRDEAGETPQSGP</sequence>
<keyword evidence="5" id="KW-0833">Ubl conjugation pathway</keyword>
<dbReference type="EMBL" id="ONZQ02000017">
    <property type="protein sequence ID" value="SPO06856.1"/>
    <property type="molecule type" value="Genomic_DNA"/>
</dbReference>
<evidence type="ECO:0000256" key="4">
    <source>
        <dbReference type="ARBA" id="ARBA00022670"/>
    </source>
</evidence>
<dbReference type="Proteomes" id="UP001187682">
    <property type="component" value="Unassembled WGS sequence"/>
</dbReference>
<evidence type="ECO:0000256" key="7">
    <source>
        <dbReference type="ARBA" id="ARBA00022807"/>
    </source>
</evidence>
<dbReference type="GO" id="GO:0016579">
    <property type="term" value="P:protein deubiquitination"/>
    <property type="evidence" value="ECO:0007669"/>
    <property type="project" value="InterPro"/>
</dbReference>
<evidence type="ECO:0000256" key="9">
    <source>
        <dbReference type="SAM" id="SignalP"/>
    </source>
</evidence>
<keyword evidence="9" id="KW-0732">Signal</keyword>
<proteinExistence type="inferred from homology"/>
<dbReference type="PROSITE" id="PS00973">
    <property type="entry name" value="USP_2"/>
    <property type="match status" value="1"/>
</dbReference>
<comment type="caution">
    <text evidence="11">The sequence shown here is derived from an EMBL/GenBank/DDBJ whole genome shotgun (WGS) entry which is preliminary data.</text>
</comment>
<feature type="signal peptide" evidence="9">
    <location>
        <begin position="1"/>
        <end position="27"/>
    </location>
</feature>
<evidence type="ECO:0000256" key="5">
    <source>
        <dbReference type="ARBA" id="ARBA00022786"/>
    </source>
</evidence>
<dbReference type="AlphaFoldDB" id="A0AAE8SZE4"/>
<dbReference type="EC" id="3.4.19.12" evidence="3"/>
<protein>
    <recommendedName>
        <fullName evidence="3">ubiquitinyl hydrolase 1</fullName>
        <ecNumber evidence="3">3.4.19.12</ecNumber>
    </recommendedName>
</protein>
<evidence type="ECO:0000256" key="3">
    <source>
        <dbReference type="ARBA" id="ARBA00012759"/>
    </source>
</evidence>
<dbReference type="GO" id="GO:0006508">
    <property type="term" value="P:proteolysis"/>
    <property type="evidence" value="ECO:0007669"/>
    <property type="project" value="UniProtKB-KW"/>
</dbReference>
<organism evidence="11 12">
    <name type="scientific">Cephalotrichum gorgonifer</name>
    <dbReference type="NCBI Taxonomy" id="2041049"/>
    <lineage>
        <taxon>Eukaryota</taxon>
        <taxon>Fungi</taxon>
        <taxon>Dikarya</taxon>
        <taxon>Ascomycota</taxon>
        <taxon>Pezizomycotina</taxon>
        <taxon>Sordariomycetes</taxon>
        <taxon>Hypocreomycetidae</taxon>
        <taxon>Microascales</taxon>
        <taxon>Microascaceae</taxon>
        <taxon>Cephalotrichum</taxon>
    </lineage>
</organism>
<reference evidence="11" key="1">
    <citation type="submission" date="2018-03" db="EMBL/GenBank/DDBJ databases">
        <authorList>
            <person name="Guldener U."/>
        </authorList>
    </citation>
    <scope>NUCLEOTIDE SEQUENCE</scope>
</reference>
<feature type="compositionally biased region" description="Acidic residues" evidence="8">
    <location>
        <begin position="536"/>
        <end position="551"/>
    </location>
</feature>
<comment type="catalytic activity">
    <reaction evidence="1">
        <text>Thiol-dependent hydrolysis of ester, thioester, amide, peptide and isopeptide bonds formed by the C-terminal Gly of ubiquitin (a 76-residue protein attached to proteins as an intracellular targeting signal).</text>
        <dbReference type="EC" id="3.4.19.12"/>
    </reaction>
</comment>
<dbReference type="GO" id="GO:0004843">
    <property type="term" value="F:cysteine-type deubiquitinase activity"/>
    <property type="evidence" value="ECO:0007669"/>
    <property type="project" value="UniProtKB-EC"/>
</dbReference>
<evidence type="ECO:0000256" key="6">
    <source>
        <dbReference type="ARBA" id="ARBA00022801"/>
    </source>
</evidence>
<dbReference type="PROSITE" id="PS50235">
    <property type="entry name" value="USP_3"/>
    <property type="match status" value="1"/>
</dbReference>
<feature type="chain" id="PRO_5041933662" description="ubiquitinyl hydrolase 1" evidence="9">
    <location>
        <begin position="28"/>
        <end position="686"/>
    </location>
</feature>
<feature type="region of interest" description="Disordered" evidence="8">
    <location>
        <begin position="236"/>
        <end position="270"/>
    </location>
</feature>
<dbReference type="InterPro" id="IPR050164">
    <property type="entry name" value="Peptidase_C19"/>
</dbReference>
<evidence type="ECO:0000256" key="1">
    <source>
        <dbReference type="ARBA" id="ARBA00000707"/>
    </source>
</evidence>
<dbReference type="PANTHER" id="PTHR24006:SF888">
    <property type="entry name" value="UBIQUITIN CARBOXYL-TERMINAL HYDROLASE 30"/>
    <property type="match status" value="1"/>
</dbReference>
<dbReference type="Pfam" id="PF00443">
    <property type="entry name" value="UCH"/>
    <property type="match status" value="1"/>
</dbReference>
<feature type="compositionally biased region" description="Basic and acidic residues" evidence="8">
    <location>
        <begin position="663"/>
        <end position="678"/>
    </location>
</feature>
<dbReference type="SUPFAM" id="SSF54001">
    <property type="entry name" value="Cysteine proteinases"/>
    <property type="match status" value="1"/>
</dbReference>
<keyword evidence="7" id="KW-0788">Thiol protease</keyword>
<name>A0AAE8SZE4_9PEZI</name>
<gene>
    <name evidence="11" type="ORF">DNG_09550</name>
</gene>
<keyword evidence="6" id="KW-0378">Hydrolase</keyword>
<dbReference type="InterPro" id="IPR001394">
    <property type="entry name" value="Peptidase_C19_UCH"/>
</dbReference>
<feature type="compositionally biased region" description="Basic and acidic residues" evidence="8">
    <location>
        <begin position="632"/>
        <end position="641"/>
    </location>
</feature>
<accession>A0AAE8SZE4</accession>
<dbReference type="GO" id="GO:0005634">
    <property type="term" value="C:nucleus"/>
    <property type="evidence" value="ECO:0007669"/>
    <property type="project" value="TreeGrafter"/>
</dbReference>